<sequence>MNIRKFVPILLAVALIAFGVGFLSLRYNDNYKFTNSKSGNLLNIKSKDEIVKIGTDGIEVRDKDDHVSIGWNGIKISDGDEEIRIGWNGIKINDKDKVSYRIGNDWNWFDINPKNVKWETINEEKFAEIKNIDTINISSPFIDIKVIPEDRDNVQINYYGKMKTNVVPILEVENISNKLNIKLEISSNNYSVVESDVILKVFVPKSFKGDFNTNTSSGDIYIKNLVGNNINISSSSGDLELENLEGKSLNLSTSSGDMKLDGLIGEIIIASSSGDISLNSKKLSEDMKISTSSGDISIKLSDDASYNIKGSTSSGDFNSSIDMNIKENEKGRFIATIGSGEKSINISTSSGDIEFK</sequence>
<name>A0A1M4W0N8_9FIRM</name>
<proteinExistence type="predicted"/>
<protein>
    <submittedName>
        <fullName evidence="3">DUF4097 and DUF4098 domain-containing protein YvlB</fullName>
    </submittedName>
</protein>
<dbReference type="AlphaFoldDB" id="A0A1M4W0N8"/>
<evidence type="ECO:0000313" key="3">
    <source>
        <dbReference type="EMBL" id="SHE74700.1"/>
    </source>
</evidence>
<keyword evidence="4" id="KW-1185">Reference proteome</keyword>
<dbReference type="PANTHER" id="PTHR34094">
    <property type="match status" value="1"/>
</dbReference>
<dbReference type="PANTHER" id="PTHR34094:SF1">
    <property type="entry name" value="PROTEIN FAM185A"/>
    <property type="match status" value="1"/>
</dbReference>
<keyword evidence="1" id="KW-1133">Transmembrane helix</keyword>
<feature type="transmembrane region" description="Helical" evidence="1">
    <location>
        <begin position="6"/>
        <end position="25"/>
    </location>
</feature>
<evidence type="ECO:0000313" key="4">
    <source>
        <dbReference type="Proteomes" id="UP000184114"/>
    </source>
</evidence>
<organism evidence="3 4">
    <name type="scientific">Tissierella praeacuta DSM 18095</name>
    <dbReference type="NCBI Taxonomy" id="1123404"/>
    <lineage>
        <taxon>Bacteria</taxon>
        <taxon>Bacillati</taxon>
        <taxon>Bacillota</taxon>
        <taxon>Tissierellia</taxon>
        <taxon>Tissierellales</taxon>
        <taxon>Tissierellaceae</taxon>
        <taxon>Tissierella</taxon>
    </lineage>
</organism>
<dbReference type="InterPro" id="IPR025164">
    <property type="entry name" value="Toastrack_DUF4097"/>
</dbReference>
<accession>A0A1M4W0N8</accession>
<dbReference type="STRING" id="1123404.SAMN02745784_01651"/>
<gene>
    <name evidence="3" type="ORF">SAMN02745784_01651</name>
</gene>
<feature type="domain" description="DUF4097" evidence="2">
    <location>
        <begin position="133"/>
        <end position="354"/>
    </location>
</feature>
<reference evidence="4" key="1">
    <citation type="submission" date="2016-11" db="EMBL/GenBank/DDBJ databases">
        <authorList>
            <person name="Varghese N."/>
            <person name="Submissions S."/>
        </authorList>
    </citation>
    <scope>NUCLEOTIDE SEQUENCE [LARGE SCALE GENOMIC DNA]</scope>
    <source>
        <strain evidence="4">DSM 18095</strain>
    </source>
</reference>
<dbReference type="Pfam" id="PF13349">
    <property type="entry name" value="DUF4097"/>
    <property type="match status" value="1"/>
</dbReference>
<dbReference type="RefSeq" id="WP_072975289.1">
    <property type="nucleotide sequence ID" value="NZ_FQTY01000006.1"/>
</dbReference>
<keyword evidence="1" id="KW-0812">Transmembrane</keyword>
<evidence type="ECO:0000256" key="1">
    <source>
        <dbReference type="SAM" id="Phobius"/>
    </source>
</evidence>
<evidence type="ECO:0000259" key="2">
    <source>
        <dbReference type="Pfam" id="PF13349"/>
    </source>
</evidence>
<dbReference type="GeneID" id="90994374"/>
<dbReference type="EMBL" id="FQTY01000006">
    <property type="protein sequence ID" value="SHE74700.1"/>
    <property type="molecule type" value="Genomic_DNA"/>
</dbReference>
<keyword evidence="1" id="KW-0472">Membrane</keyword>
<dbReference type="Proteomes" id="UP000184114">
    <property type="component" value="Unassembled WGS sequence"/>
</dbReference>